<dbReference type="OrthoDB" id="72299at2"/>
<accession>A0A1Y0IPG8</accession>
<evidence type="ECO:0000313" key="2">
    <source>
        <dbReference type="EMBL" id="ARU61214.1"/>
    </source>
</evidence>
<keyword evidence="3" id="KW-1185">Reference proteome</keyword>
<name>A0A1Y0IPG8_9BACL</name>
<dbReference type="AlphaFoldDB" id="A0A1Y0IPG8"/>
<evidence type="ECO:0000259" key="1">
    <source>
        <dbReference type="Pfam" id="PF13271"/>
    </source>
</evidence>
<sequence length="203" mass="23193">MKTSRTHTPLLNWQASSLIWCTNIKECRKEPESCYEEVDLCDLFISIISGRLGSSSLQSPYSVSQAELRRALSQGKQVYIFISKAVQTEYETYKVNKGNPHFVMCFADDPRVYDFLSELYDLPKNNAIFPFESSQDIVNILRKQWAGLFHRFLNRQGHEPLPKTTSHPTFEKIRSLLSLPFGVHFATREELSGLLSSFGFASG</sequence>
<organism evidence="2 3">
    <name type="scientific">Tumebacillus avium</name>
    <dbReference type="NCBI Taxonomy" id="1903704"/>
    <lineage>
        <taxon>Bacteria</taxon>
        <taxon>Bacillati</taxon>
        <taxon>Bacillota</taxon>
        <taxon>Bacilli</taxon>
        <taxon>Bacillales</taxon>
        <taxon>Alicyclobacillaceae</taxon>
        <taxon>Tumebacillus</taxon>
    </lineage>
</organism>
<proteinExistence type="predicted"/>
<reference evidence="3" key="1">
    <citation type="submission" date="2017-05" db="EMBL/GenBank/DDBJ databases">
        <authorList>
            <person name="Sung H."/>
        </authorList>
    </citation>
    <scope>NUCLEOTIDE SEQUENCE [LARGE SCALE GENOMIC DNA]</scope>
    <source>
        <strain evidence="3">AR23208</strain>
    </source>
</reference>
<protein>
    <recommendedName>
        <fullName evidence="1">DUF4062 domain-containing protein</fullName>
    </recommendedName>
</protein>
<dbReference type="EMBL" id="CP021434">
    <property type="protein sequence ID" value="ARU61214.1"/>
    <property type="molecule type" value="Genomic_DNA"/>
</dbReference>
<feature type="domain" description="DUF4062" evidence="1">
    <location>
        <begin position="23"/>
        <end position="71"/>
    </location>
</feature>
<evidence type="ECO:0000313" key="3">
    <source>
        <dbReference type="Proteomes" id="UP000195437"/>
    </source>
</evidence>
<gene>
    <name evidence="2" type="ORF">CBW65_09380</name>
</gene>
<dbReference type="Proteomes" id="UP000195437">
    <property type="component" value="Chromosome"/>
</dbReference>
<dbReference type="Pfam" id="PF13271">
    <property type="entry name" value="DUF4062"/>
    <property type="match status" value="1"/>
</dbReference>
<dbReference type="InterPro" id="IPR025139">
    <property type="entry name" value="DUF4062"/>
</dbReference>
<dbReference type="KEGG" id="tum:CBW65_09380"/>